<sequence length="455" mass="52173">MRDLYLLWFPSWIRMFSFGRVEVMPTDTRRDYVALPNELWHIVMKMLSLDDLYSLGRVSHKFNQLVTSLPPFSKEFNTEFIDLTVFCLRKRRLLDSPQSHTTVDDLDILSIRLDVTTIGHLNCTLNSPPTNVISTLAPDYRRLASFVSRLQAVENITLKLEDQIDTDGRLFALWNGWKLGLQDLLNACIDAKCTSLEVSQGNCPVSAFSSRSSPEHLRLRDIISPLKRLLVYYHPTREGVGWYQSPRFSTQSSAKIYQSCNIQLRRNKRPQLQTLTIYTKSLLCLPFSDWTYQLIATSSSLTTLVIDNVHLPNSLQWRIVLSWLLEALRFQGVLKSLTFGVCPGLELEPLLNFVEQFKKTLAHLTLTGLYTVQIPHAAQGLRGTFDKNIELPKLATLHGSWQVLTRLVGILDAPRTPDETREILELMTLRYPALEKMVIENPYGITSTFRLDRNS</sequence>
<organism evidence="1 2">
    <name type="scientific">Pluteus cervinus</name>
    <dbReference type="NCBI Taxonomy" id="181527"/>
    <lineage>
        <taxon>Eukaryota</taxon>
        <taxon>Fungi</taxon>
        <taxon>Dikarya</taxon>
        <taxon>Basidiomycota</taxon>
        <taxon>Agaricomycotina</taxon>
        <taxon>Agaricomycetes</taxon>
        <taxon>Agaricomycetidae</taxon>
        <taxon>Agaricales</taxon>
        <taxon>Pluteineae</taxon>
        <taxon>Pluteaceae</taxon>
        <taxon>Pluteus</taxon>
    </lineage>
</organism>
<dbReference type="EMBL" id="ML208390">
    <property type="protein sequence ID" value="TFK66928.1"/>
    <property type="molecule type" value="Genomic_DNA"/>
</dbReference>
<accession>A0ACD3AMJ5</accession>
<proteinExistence type="predicted"/>
<dbReference type="Proteomes" id="UP000308600">
    <property type="component" value="Unassembled WGS sequence"/>
</dbReference>
<evidence type="ECO:0000313" key="1">
    <source>
        <dbReference type="EMBL" id="TFK66928.1"/>
    </source>
</evidence>
<gene>
    <name evidence="1" type="ORF">BDN72DRAFT_961381</name>
</gene>
<evidence type="ECO:0000313" key="2">
    <source>
        <dbReference type="Proteomes" id="UP000308600"/>
    </source>
</evidence>
<protein>
    <submittedName>
        <fullName evidence="1">Uncharacterized protein</fullName>
    </submittedName>
</protein>
<name>A0ACD3AMJ5_9AGAR</name>
<reference evidence="1 2" key="1">
    <citation type="journal article" date="2019" name="Nat. Ecol. Evol.">
        <title>Megaphylogeny resolves global patterns of mushroom evolution.</title>
        <authorList>
            <person name="Varga T."/>
            <person name="Krizsan K."/>
            <person name="Foldi C."/>
            <person name="Dima B."/>
            <person name="Sanchez-Garcia M."/>
            <person name="Sanchez-Ramirez S."/>
            <person name="Szollosi G.J."/>
            <person name="Szarkandi J.G."/>
            <person name="Papp V."/>
            <person name="Albert L."/>
            <person name="Andreopoulos W."/>
            <person name="Angelini C."/>
            <person name="Antonin V."/>
            <person name="Barry K.W."/>
            <person name="Bougher N.L."/>
            <person name="Buchanan P."/>
            <person name="Buyck B."/>
            <person name="Bense V."/>
            <person name="Catcheside P."/>
            <person name="Chovatia M."/>
            <person name="Cooper J."/>
            <person name="Damon W."/>
            <person name="Desjardin D."/>
            <person name="Finy P."/>
            <person name="Geml J."/>
            <person name="Haridas S."/>
            <person name="Hughes K."/>
            <person name="Justo A."/>
            <person name="Karasinski D."/>
            <person name="Kautmanova I."/>
            <person name="Kiss B."/>
            <person name="Kocsube S."/>
            <person name="Kotiranta H."/>
            <person name="LaButti K.M."/>
            <person name="Lechner B.E."/>
            <person name="Liimatainen K."/>
            <person name="Lipzen A."/>
            <person name="Lukacs Z."/>
            <person name="Mihaltcheva S."/>
            <person name="Morgado L.N."/>
            <person name="Niskanen T."/>
            <person name="Noordeloos M.E."/>
            <person name="Ohm R.A."/>
            <person name="Ortiz-Santana B."/>
            <person name="Ovrebo C."/>
            <person name="Racz N."/>
            <person name="Riley R."/>
            <person name="Savchenko A."/>
            <person name="Shiryaev A."/>
            <person name="Soop K."/>
            <person name="Spirin V."/>
            <person name="Szebenyi C."/>
            <person name="Tomsovsky M."/>
            <person name="Tulloss R.E."/>
            <person name="Uehling J."/>
            <person name="Grigoriev I.V."/>
            <person name="Vagvolgyi C."/>
            <person name="Papp T."/>
            <person name="Martin F.M."/>
            <person name="Miettinen O."/>
            <person name="Hibbett D.S."/>
            <person name="Nagy L.G."/>
        </authorList>
    </citation>
    <scope>NUCLEOTIDE SEQUENCE [LARGE SCALE GENOMIC DNA]</scope>
    <source>
        <strain evidence="1 2">NL-1719</strain>
    </source>
</reference>
<keyword evidence="2" id="KW-1185">Reference proteome</keyword>